<evidence type="ECO:0000259" key="1">
    <source>
        <dbReference type="Pfam" id="PF12697"/>
    </source>
</evidence>
<keyword evidence="3" id="KW-1185">Reference proteome</keyword>
<dbReference type="InterPro" id="IPR029058">
    <property type="entry name" value="AB_hydrolase_fold"/>
</dbReference>
<feature type="domain" description="AB hydrolase-1" evidence="1">
    <location>
        <begin position="48"/>
        <end position="282"/>
    </location>
</feature>
<dbReference type="Pfam" id="PF12697">
    <property type="entry name" value="Abhydrolase_6"/>
    <property type="match status" value="1"/>
</dbReference>
<reference evidence="3" key="1">
    <citation type="submission" date="2016-12" db="EMBL/GenBank/DDBJ databases">
        <authorList>
            <person name="Varghese N."/>
            <person name="Submissions S."/>
        </authorList>
    </citation>
    <scope>NUCLEOTIDE SEQUENCE [LARGE SCALE GENOMIC DNA]</scope>
    <source>
        <strain evidence="3">DSM 18830</strain>
    </source>
</reference>
<evidence type="ECO:0000313" key="3">
    <source>
        <dbReference type="Proteomes" id="UP000184611"/>
    </source>
</evidence>
<dbReference type="Proteomes" id="UP000184611">
    <property type="component" value="Unassembled WGS sequence"/>
</dbReference>
<dbReference type="InterPro" id="IPR000073">
    <property type="entry name" value="AB_hydrolase_1"/>
</dbReference>
<name>A0A1M7ZXC3_9FLAO</name>
<evidence type="ECO:0000313" key="2">
    <source>
        <dbReference type="EMBL" id="SHO73516.1"/>
    </source>
</evidence>
<proteinExistence type="predicted"/>
<dbReference type="InterPro" id="IPR050228">
    <property type="entry name" value="Carboxylesterase_BioH"/>
</dbReference>
<dbReference type="Gene3D" id="3.40.50.1820">
    <property type="entry name" value="alpha/beta hydrolase"/>
    <property type="match status" value="1"/>
</dbReference>
<protein>
    <submittedName>
        <fullName evidence="2">Pimeloyl-ACP methyl ester carboxylesterase</fullName>
    </submittedName>
</protein>
<dbReference type="EMBL" id="FRYK01000003">
    <property type="protein sequence ID" value="SHO73516.1"/>
    <property type="molecule type" value="Genomic_DNA"/>
</dbReference>
<dbReference type="STRING" id="416016.SAMN05443547_1877"/>
<sequence length="290" mass="32870">MMYQKVNLNKNNMKTQSFLMALAMVFITQISNGQKAFTVNVKGKGEPILLFPGFGCTGELWEETVTELSKTNECHIFTFAGFGNVSPIETPWLTTIKEEIIKYVKEEKLEKPTLMGHSLGGTLSLWLAATETAMFKKAILVDALPGSAALMIPNYKGEKIPYDNPQSNAMLKMSKTEFDSMNSQSVSYMCLNKNKHETINKWMCLADRKTYVYGYIDMLNLDLRKDIAKIKIPVVILAASSPNLEMVKNTYTKQYENLPSVVIHYAENAAHFVMYDQPEWFLKNVKLTLN</sequence>
<accession>A0A1M7ZXC3</accession>
<gene>
    <name evidence="2" type="ORF">SAMN05443547_1877</name>
</gene>
<organism evidence="2 3">
    <name type="scientific">Flavobacterium cucumis</name>
    <dbReference type="NCBI Taxonomy" id="416016"/>
    <lineage>
        <taxon>Bacteria</taxon>
        <taxon>Pseudomonadati</taxon>
        <taxon>Bacteroidota</taxon>
        <taxon>Flavobacteriia</taxon>
        <taxon>Flavobacteriales</taxon>
        <taxon>Flavobacteriaceae</taxon>
        <taxon>Flavobacterium</taxon>
    </lineage>
</organism>
<dbReference type="AlphaFoldDB" id="A0A1M7ZXC3"/>
<dbReference type="PANTHER" id="PTHR43194">
    <property type="entry name" value="HYDROLASE ALPHA/BETA FOLD FAMILY"/>
    <property type="match status" value="1"/>
</dbReference>
<dbReference type="PANTHER" id="PTHR43194:SF2">
    <property type="entry name" value="PEROXISOMAL MEMBRANE PROTEIN LPX1"/>
    <property type="match status" value="1"/>
</dbReference>
<dbReference type="SUPFAM" id="SSF53474">
    <property type="entry name" value="alpha/beta-Hydrolases"/>
    <property type="match status" value="1"/>
</dbReference>